<comment type="caution">
    <text evidence="1">The sequence shown here is derived from an EMBL/GenBank/DDBJ whole genome shotgun (WGS) entry which is preliminary data.</text>
</comment>
<dbReference type="EMBL" id="ASHM01009685">
    <property type="protein sequence ID" value="PNY17798.1"/>
    <property type="molecule type" value="Genomic_DNA"/>
</dbReference>
<dbReference type="OrthoDB" id="10440717at2759"/>
<dbReference type="AlphaFoldDB" id="A0A2K3PR81"/>
<accession>A0A2K3PR81</accession>
<organism evidence="1 2">
    <name type="scientific">Trifolium pratense</name>
    <name type="common">Red clover</name>
    <dbReference type="NCBI Taxonomy" id="57577"/>
    <lineage>
        <taxon>Eukaryota</taxon>
        <taxon>Viridiplantae</taxon>
        <taxon>Streptophyta</taxon>
        <taxon>Embryophyta</taxon>
        <taxon>Tracheophyta</taxon>
        <taxon>Spermatophyta</taxon>
        <taxon>Magnoliopsida</taxon>
        <taxon>eudicotyledons</taxon>
        <taxon>Gunneridae</taxon>
        <taxon>Pentapetalae</taxon>
        <taxon>rosids</taxon>
        <taxon>fabids</taxon>
        <taxon>Fabales</taxon>
        <taxon>Fabaceae</taxon>
        <taxon>Papilionoideae</taxon>
        <taxon>50 kb inversion clade</taxon>
        <taxon>NPAAA clade</taxon>
        <taxon>Hologalegina</taxon>
        <taxon>IRL clade</taxon>
        <taxon>Trifolieae</taxon>
        <taxon>Trifolium</taxon>
    </lineage>
</organism>
<dbReference type="Proteomes" id="UP000236291">
    <property type="component" value="Unassembled WGS sequence"/>
</dbReference>
<gene>
    <name evidence="1" type="ORF">L195_g014550</name>
</gene>
<sequence length="73" mass="8244">MSATRRSSAANSGSDSEINTFVNSDVADRFVTIFSSKSFHSERGFIFNTEKENLGLPERFAKLIEKLKWKKLA</sequence>
<name>A0A2K3PR81_TRIPR</name>
<protein>
    <submittedName>
        <fullName evidence="1">Uncharacterized protein</fullName>
    </submittedName>
</protein>
<evidence type="ECO:0000313" key="2">
    <source>
        <dbReference type="Proteomes" id="UP000236291"/>
    </source>
</evidence>
<proteinExistence type="predicted"/>
<reference evidence="1 2" key="1">
    <citation type="journal article" date="2014" name="Am. J. Bot.">
        <title>Genome assembly and annotation for red clover (Trifolium pratense; Fabaceae).</title>
        <authorList>
            <person name="Istvanek J."/>
            <person name="Jaros M."/>
            <person name="Krenek A."/>
            <person name="Repkova J."/>
        </authorList>
    </citation>
    <scope>NUCLEOTIDE SEQUENCE [LARGE SCALE GENOMIC DNA]</scope>
    <source>
        <strain evidence="2">cv. Tatra</strain>
        <tissue evidence="1">Young leaves</tissue>
    </source>
</reference>
<reference evidence="1 2" key="2">
    <citation type="journal article" date="2017" name="Front. Plant Sci.">
        <title>Gene Classification and Mining of Molecular Markers Useful in Red Clover (Trifolium pratense) Breeding.</title>
        <authorList>
            <person name="Istvanek J."/>
            <person name="Dluhosova J."/>
            <person name="Dluhos P."/>
            <person name="Patkova L."/>
            <person name="Nedelnik J."/>
            <person name="Repkova J."/>
        </authorList>
    </citation>
    <scope>NUCLEOTIDE SEQUENCE [LARGE SCALE GENOMIC DNA]</scope>
    <source>
        <strain evidence="2">cv. Tatra</strain>
        <tissue evidence="1">Young leaves</tissue>
    </source>
</reference>
<evidence type="ECO:0000313" key="1">
    <source>
        <dbReference type="EMBL" id="PNY17798.1"/>
    </source>
</evidence>